<evidence type="ECO:0000313" key="1">
    <source>
        <dbReference type="EMBL" id="KAJ8634488.1"/>
    </source>
</evidence>
<reference evidence="1 2" key="1">
    <citation type="journal article" date="2022" name="Hortic Res">
        <title>A haplotype resolved chromosomal level avocado genome allows analysis of novel avocado genes.</title>
        <authorList>
            <person name="Nath O."/>
            <person name="Fletcher S.J."/>
            <person name="Hayward A."/>
            <person name="Shaw L.M."/>
            <person name="Masouleh A.K."/>
            <person name="Furtado A."/>
            <person name="Henry R.J."/>
            <person name="Mitter N."/>
        </authorList>
    </citation>
    <scope>NUCLEOTIDE SEQUENCE [LARGE SCALE GENOMIC DNA]</scope>
    <source>
        <strain evidence="2">cv. Hass</strain>
    </source>
</reference>
<comment type="caution">
    <text evidence="1">The sequence shown here is derived from an EMBL/GenBank/DDBJ whole genome shotgun (WGS) entry which is preliminary data.</text>
</comment>
<proteinExistence type="predicted"/>
<protein>
    <submittedName>
        <fullName evidence="1">Uncharacterized protein</fullName>
    </submittedName>
</protein>
<keyword evidence="2" id="KW-1185">Reference proteome</keyword>
<sequence>MGSAVFLFQTCLSEEKLWSSSHTSDLSVLPWSCAQIVRETQLQGLGFSLILYAWKILHWFCSRDLSTPSGERHLGASVFWRKIVSLFPFLNSRIQKIKITRQERRNCGVLPQPSLLASSELLPCAFQIASGFF</sequence>
<dbReference type="EMBL" id="CM056811">
    <property type="protein sequence ID" value="KAJ8634488.1"/>
    <property type="molecule type" value="Genomic_DNA"/>
</dbReference>
<accession>A0ACC2LMQ6</accession>
<name>A0ACC2LMQ6_PERAE</name>
<evidence type="ECO:0000313" key="2">
    <source>
        <dbReference type="Proteomes" id="UP001234297"/>
    </source>
</evidence>
<organism evidence="1 2">
    <name type="scientific">Persea americana</name>
    <name type="common">Avocado</name>
    <dbReference type="NCBI Taxonomy" id="3435"/>
    <lineage>
        <taxon>Eukaryota</taxon>
        <taxon>Viridiplantae</taxon>
        <taxon>Streptophyta</taxon>
        <taxon>Embryophyta</taxon>
        <taxon>Tracheophyta</taxon>
        <taxon>Spermatophyta</taxon>
        <taxon>Magnoliopsida</taxon>
        <taxon>Magnoliidae</taxon>
        <taxon>Laurales</taxon>
        <taxon>Lauraceae</taxon>
        <taxon>Persea</taxon>
    </lineage>
</organism>
<gene>
    <name evidence="1" type="ORF">MRB53_008755</name>
</gene>
<dbReference type="Proteomes" id="UP001234297">
    <property type="component" value="Chromosome 3"/>
</dbReference>